<gene>
    <name evidence="10" type="ORF">SAMN05216270_12359</name>
</gene>
<dbReference type="InterPro" id="IPR015856">
    <property type="entry name" value="ABC_transpr_CbiO/EcfA_su"/>
</dbReference>
<evidence type="ECO:0000313" key="11">
    <source>
        <dbReference type="Proteomes" id="UP000198949"/>
    </source>
</evidence>
<keyword evidence="11" id="KW-1185">Reference proteome</keyword>
<keyword evidence="4" id="KW-1003">Cell membrane</keyword>
<dbReference type="InterPro" id="IPR017871">
    <property type="entry name" value="ABC_transporter-like_CS"/>
</dbReference>
<dbReference type="GO" id="GO:0043190">
    <property type="term" value="C:ATP-binding cassette (ABC) transporter complex"/>
    <property type="evidence" value="ECO:0007669"/>
    <property type="project" value="TreeGrafter"/>
</dbReference>
<evidence type="ECO:0000256" key="8">
    <source>
        <dbReference type="ARBA" id="ARBA00023136"/>
    </source>
</evidence>
<evidence type="ECO:0000256" key="1">
    <source>
        <dbReference type="ARBA" id="ARBA00004202"/>
    </source>
</evidence>
<dbReference type="OrthoDB" id="7757085at2"/>
<organism evidence="10 11">
    <name type="scientific">Glycomyces harbinensis</name>
    <dbReference type="NCBI Taxonomy" id="58114"/>
    <lineage>
        <taxon>Bacteria</taxon>
        <taxon>Bacillati</taxon>
        <taxon>Actinomycetota</taxon>
        <taxon>Actinomycetes</taxon>
        <taxon>Glycomycetales</taxon>
        <taxon>Glycomycetaceae</taxon>
        <taxon>Glycomyces</taxon>
    </lineage>
</organism>
<feature type="domain" description="ABC transporter" evidence="9">
    <location>
        <begin position="5"/>
        <end position="243"/>
    </location>
</feature>
<dbReference type="RefSeq" id="WP_091040424.1">
    <property type="nucleotide sequence ID" value="NZ_FNAD01000023.1"/>
</dbReference>
<reference evidence="11" key="1">
    <citation type="submission" date="2016-10" db="EMBL/GenBank/DDBJ databases">
        <authorList>
            <person name="Varghese N."/>
            <person name="Submissions S."/>
        </authorList>
    </citation>
    <scope>NUCLEOTIDE SEQUENCE [LARGE SCALE GENOMIC DNA]</scope>
    <source>
        <strain evidence="11">CGMCC 4.3516</strain>
    </source>
</reference>
<dbReference type="Pfam" id="PF00005">
    <property type="entry name" value="ABC_tran"/>
    <property type="match status" value="2"/>
</dbReference>
<dbReference type="PANTHER" id="PTHR43553:SF27">
    <property type="entry name" value="ENERGY-COUPLING FACTOR TRANSPORTER ATP-BINDING PROTEIN ECFA2"/>
    <property type="match status" value="1"/>
</dbReference>
<comment type="subcellular location">
    <subcellularLocation>
        <location evidence="1">Cell membrane</location>
        <topology evidence="1">Peripheral membrane protein</topology>
    </subcellularLocation>
</comment>
<dbReference type="InterPro" id="IPR003593">
    <property type="entry name" value="AAA+_ATPase"/>
</dbReference>
<name>A0A1G7D7S9_9ACTN</name>
<keyword evidence="3" id="KW-0813">Transport</keyword>
<feature type="domain" description="ABC transporter" evidence="9">
    <location>
        <begin position="287"/>
        <end position="515"/>
    </location>
</feature>
<dbReference type="STRING" id="58114.SAMN05216270_12359"/>
<accession>A0A1G7D7S9</accession>
<dbReference type="SUPFAM" id="SSF52540">
    <property type="entry name" value="P-loop containing nucleoside triphosphate hydrolases"/>
    <property type="match status" value="2"/>
</dbReference>
<protein>
    <submittedName>
        <fullName evidence="10">Energy-coupling factor transport system ATP-binding protein</fullName>
    </submittedName>
</protein>
<dbReference type="Proteomes" id="UP000198949">
    <property type="component" value="Unassembled WGS sequence"/>
</dbReference>
<dbReference type="GO" id="GO:0016887">
    <property type="term" value="F:ATP hydrolysis activity"/>
    <property type="evidence" value="ECO:0007669"/>
    <property type="project" value="InterPro"/>
</dbReference>
<evidence type="ECO:0000256" key="7">
    <source>
        <dbReference type="ARBA" id="ARBA00022967"/>
    </source>
</evidence>
<keyword evidence="6 10" id="KW-0067">ATP-binding</keyword>
<dbReference type="InterPro" id="IPR050095">
    <property type="entry name" value="ECF_ABC_transporter_ATP-bd"/>
</dbReference>
<keyword evidence="7" id="KW-1278">Translocase</keyword>
<dbReference type="InterPro" id="IPR027417">
    <property type="entry name" value="P-loop_NTPase"/>
</dbReference>
<dbReference type="PROSITE" id="PS50893">
    <property type="entry name" value="ABC_TRANSPORTER_2"/>
    <property type="match status" value="2"/>
</dbReference>
<dbReference type="CDD" id="cd03225">
    <property type="entry name" value="ABC_cobalt_CbiO_domain1"/>
    <property type="match status" value="1"/>
</dbReference>
<comment type="similarity">
    <text evidence="2">Belongs to the ABC transporter superfamily.</text>
</comment>
<evidence type="ECO:0000259" key="9">
    <source>
        <dbReference type="PROSITE" id="PS50893"/>
    </source>
</evidence>
<evidence type="ECO:0000256" key="5">
    <source>
        <dbReference type="ARBA" id="ARBA00022741"/>
    </source>
</evidence>
<evidence type="ECO:0000313" key="10">
    <source>
        <dbReference type="EMBL" id="SDE47698.1"/>
    </source>
</evidence>
<dbReference type="GO" id="GO:0005524">
    <property type="term" value="F:ATP binding"/>
    <property type="evidence" value="ECO:0007669"/>
    <property type="project" value="UniProtKB-KW"/>
</dbReference>
<dbReference type="EMBL" id="FNAD01000023">
    <property type="protein sequence ID" value="SDE47698.1"/>
    <property type="molecule type" value="Genomic_DNA"/>
</dbReference>
<sequence>MSTGIAFERVSFAYEDALVLDDVSFDLPEGEFCLLVGPTGAGKSTLLKTVNGLVPHFTGGTMRGDVRVAGRAVRGATPADLADLVGYVGQDPLAGFVTDEVELELAYTAEQLGLAPAAMRKRVTEIVDLLGLADVRDRALAQLSSGQRQRVAIGAALVAGPAALVLDEPTSALDPTAADEVLSALHRLVHDLGVTVLLAEHRLERVAQYADSALLLNGGKVTAGPIAEVLAVSPVAPPVVALGRLAAWPGPPVTIREARRHAAGLRERLTGLERPAIAPAQAGPPLLEARGVTVDYPGVRAVDGLDLAAGRGERIALMGRNGSGKSSLLWALQGTGKRSGGRVAIGGADPASRRPGERRQLAGLVPAEPADLLYAETVAAECEGADEDGRAPRGTCAKILDDLVDDLDDATHPRDLSEGQRLALALAVTLTAAPPLLLLDEPTRGLDYPGKAALAARLTQLTAAGHCVVVSTHDVEFCAEFASRVVILSDGEIVADGPARQIVAASPMFAPQVAKILPGWLTVAEVAAALEADGDVAGG</sequence>
<keyword evidence="5" id="KW-0547">Nucleotide-binding</keyword>
<evidence type="ECO:0000256" key="4">
    <source>
        <dbReference type="ARBA" id="ARBA00022475"/>
    </source>
</evidence>
<evidence type="ECO:0000256" key="6">
    <source>
        <dbReference type="ARBA" id="ARBA00022840"/>
    </source>
</evidence>
<dbReference type="PANTHER" id="PTHR43553">
    <property type="entry name" value="HEAVY METAL TRANSPORTER"/>
    <property type="match status" value="1"/>
</dbReference>
<dbReference type="InterPro" id="IPR003439">
    <property type="entry name" value="ABC_transporter-like_ATP-bd"/>
</dbReference>
<evidence type="ECO:0000256" key="3">
    <source>
        <dbReference type="ARBA" id="ARBA00022448"/>
    </source>
</evidence>
<proteinExistence type="inferred from homology"/>
<dbReference type="AlphaFoldDB" id="A0A1G7D7S9"/>
<evidence type="ECO:0000256" key="2">
    <source>
        <dbReference type="ARBA" id="ARBA00005417"/>
    </source>
</evidence>
<dbReference type="PROSITE" id="PS00211">
    <property type="entry name" value="ABC_TRANSPORTER_1"/>
    <property type="match status" value="1"/>
</dbReference>
<keyword evidence="8" id="KW-0472">Membrane</keyword>
<dbReference type="SMART" id="SM00382">
    <property type="entry name" value="AAA"/>
    <property type="match status" value="2"/>
</dbReference>
<dbReference type="Gene3D" id="3.40.50.300">
    <property type="entry name" value="P-loop containing nucleotide triphosphate hydrolases"/>
    <property type="match status" value="2"/>
</dbReference>
<dbReference type="GO" id="GO:0042626">
    <property type="term" value="F:ATPase-coupled transmembrane transporter activity"/>
    <property type="evidence" value="ECO:0007669"/>
    <property type="project" value="TreeGrafter"/>
</dbReference>